<dbReference type="InterPro" id="IPR003660">
    <property type="entry name" value="HAMP_dom"/>
</dbReference>
<dbReference type="Gene3D" id="6.10.340.10">
    <property type="match status" value="1"/>
</dbReference>
<evidence type="ECO:0000259" key="15">
    <source>
        <dbReference type="PROSITE" id="PS50109"/>
    </source>
</evidence>
<evidence type="ECO:0000256" key="2">
    <source>
        <dbReference type="ARBA" id="ARBA00004651"/>
    </source>
</evidence>
<evidence type="ECO:0000313" key="17">
    <source>
        <dbReference type="EMBL" id="OOR10610.1"/>
    </source>
</evidence>
<protein>
    <recommendedName>
        <fullName evidence="3">histidine kinase</fullName>
        <ecNumber evidence="3">2.7.13.3</ecNumber>
    </recommendedName>
</protein>
<dbReference type="PANTHER" id="PTHR45453">
    <property type="entry name" value="PHOSPHATE REGULON SENSOR PROTEIN PHOR"/>
    <property type="match status" value="1"/>
</dbReference>
<dbReference type="PRINTS" id="PR00344">
    <property type="entry name" value="BCTRLSENSOR"/>
</dbReference>
<sequence length="506" mass="57201">MIKRIQFLKNKRLLPHSLRKQLLTRTLFILSLILLSIGLLQFWVMKDFLYKNEAETLRAKMMSLPPEIDLLPFNSENNEKKHPDPNRPRFLFSQDISLAIIGPASGYKDFAESTGMSSPKLSSKEYAKILEQFSNRKQVTYKVVRNKEGIEQLIVFKPIRSLPNGSDGDFNQVPNQILQIGTDTAPLRDVLFQQLLTFVVLSVLALLIGLALYLPVLKNTLIPLSNIVNAVKNTNAGNLADRLPTHQGQEEVDQLALAYNDMLKRLEASFQYERETKEKMKRFIADASHELRTPLTSIHGFLEVLLRGAADRPEQLYNALNSMHGESKRIIKLVEDLFFLAKMDREPGLHLSETNLTKLIWQMKPQLSVLGGHRQISYDLTEGVKGTYDADKIKQIILNLFHNAVQHTDSTTGKITISLMVLENQVEISLKDNGSGIKLENLPYVFDRFYRIDDSRTRQHGGSGLGLAITQTITQAHGGTVSVKSKFGEGTTFYVYLPIISPSLKQ</sequence>
<comment type="caution">
    <text evidence="17">The sequence shown here is derived from an EMBL/GenBank/DDBJ whole genome shotgun (WGS) entry which is preliminary data.</text>
</comment>
<dbReference type="GO" id="GO:0004721">
    <property type="term" value="F:phosphoprotein phosphatase activity"/>
    <property type="evidence" value="ECO:0007669"/>
    <property type="project" value="TreeGrafter"/>
</dbReference>
<evidence type="ECO:0000256" key="1">
    <source>
        <dbReference type="ARBA" id="ARBA00000085"/>
    </source>
</evidence>
<dbReference type="SMART" id="SM00304">
    <property type="entry name" value="HAMP"/>
    <property type="match status" value="1"/>
</dbReference>
<keyword evidence="6" id="KW-0808">Transferase</keyword>
<evidence type="ECO:0000256" key="8">
    <source>
        <dbReference type="ARBA" id="ARBA00022741"/>
    </source>
</evidence>
<dbReference type="Pfam" id="PF00512">
    <property type="entry name" value="HisKA"/>
    <property type="match status" value="1"/>
</dbReference>
<evidence type="ECO:0000313" key="18">
    <source>
        <dbReference type="Proteomes" id="UP000190906"/>
    </source>
</evidence>
<evidence type="ECO:0000256" key="9">
    <source>
        <dbReference type="ARBA" id="ARBA00022777"/>
    </source>
</evidence>
<dbReference type="Proteomes" id="UP000190906">
    <property type="component" value="Unassembled WGS sequence"/>
</dbReference>
<evidence type="ECO:0000256" key="3">
    <source>
        <dbReference type="ARBA" id="ARBA00012438"/>
    </source>
</evidence>
<evidence type="ECO:0000256" key="7">
    <source>
        <dbReference type="ARBA" id="ARBA00022692"/>
    </source>
</evidence>
<evidence type="ECO:0000256" key="14">
    <source>
        <dbReference type="SAM" id="Phobius"/>
    </source>
</evidence>
<dbReference type="InterPro" id="IPR036890">
    <property type="entry name" value="HATPase_C_sf"/>
</dbReference>
<dbReference type="Pfam" id="PF00672">
    <property type="entry name" value="HAMP"/>
    <property type="match status" value="1"/>
</dbReference>
<keyword evidence="10" id="KW-0067">ATP-binding</keyword>
<evidence type="ECO:0000259" key="16">
    <source>
        <dbReference type="PROSITE" id="PS50885"/>
    </source>
</evidence>
<dbReference type="Gene3D" id="3.30.565.10">
    <property type="entry name" value="Histidine kinase-like ATPase, C-terminal domain"/>
    <property type="match status" value="1"/>
</dbReference>
<dbReference type="CDD" id="cd00075">
    <property type="entry name" value="HATPase"/>
    <property type="match status" value="1"/>
</dbReference>
<feature type="transmembrane region" description="Helical" evidence="14">
    <location>
        <begin position="21"/>
        <end position="44"/>
    </location>
</feature>
<feature type="domain" description="HAMP" evidence="16">
    <location>
        <begin position="218"/>
        <end position="271"/>
    </location>
</feature>
<dbReference type="CDD" id="cd00082">
    <property type="entry name" value="HisKA"/>
    <property type="match status" value="1"/>
</dbReference>
<dbReference type="Gene3D" id="1.10.287.130">
    <property type="match status" value="1"/>
</dbReference>
<dbReference type="PANTHER" id="PTHR45453:SF1">
    <property type="entry name" value="PHOSPHATE REGULON SENSOR PROTEIN PHOR"/>
    <property type="match status" value="1"/>
</dbReference>
<dbReference type="InterPro" id="IPR050351">
    <property type="entry name" value="BphY/WalK/GraS-like"/>
</dbReference>
<dbReference type="GO" id="GO:0016036">
    <property type="term" value="P:cellular response to phosphate starvation"/>
    <property type="evidence" value="ECO:0007669"/>
    <property type="project" value="TreeGrafter"/>
</dbReference>
<keyword evidence="11 14" id="KW-1133">Transmembrane helix</keyword>
<dbReference type="SMART" id="SM00388">
    <property type="entry name" value="HisKA"/>
    <property type="match status" value="1"/>
</dbReference>
<evidence type="ECO:0000256" key="13">
    <source>
        <dbReference type="ARBA" id="ARBA00023136"/>
    </source>
</evidence>
<keyword evidence="5" id="KW-0597">Phosphoprotein</keyword>
<dbReference type="InterPro" id="IPR036097">
    <property type="entry name" value="HisK_dim/P_sf"/>
</dbReference>
<dbReference type="CDD" id="cd06225">
    <property type="entry name" value="HAMP"/>
    <property type="match status" value="1"/>
</dbReference>
<dbReference type="PROSITE" id="PS50885">
    <property type="entry name" value="HAMP"/>
    <property type="match status" value="1"/>
</dbReference>
<dbReference type="InterPro" id="IPR003594">
    <property type="entry name" value="HATPase_dom"/>
</dbReference>
<evidence type="ECO:0000256" key="4">
    <source>
        <dbReference type="ARBA" id="ARBA00022475"/>
    </source>
</evidence>
<dbReference type="FunFam" id="3.30.565.10:FF:000006">
    <property type="entry name" value="Sensor histidine kinase WalK"/>
    <property type="match status" value="1"/>
</dbReference>
<name>A0A1S9TL61_BACCE</name>
<evidence type="ECO:0000256" key="10">
    <source>
        <dbReference type="ARBA" id="ARBA00022840"/>
    </source>
</evidence>
<keyword evidence="12" id="KW-0902">Two-component regulatory system</keyword>
<comment type="subcellular location">
    <subcellularLocation>
        <location evidence="2">Cell membrane</location>
        <topology evidence="2">Multi-pass membrane protein</topology>
    </subcellularLocation>
</comment>
<dbReference type="EC" id="2.7.13.3" evidence="3"/>
<accession>A0A1S9TL61</accession>
<dbReference type="Pfam" id="PF02518">
    <property type="entry name" value="HATPase_c"/>
    <property type="match status" value="1"/>
</dbReference>
<dbReference type="InterPro" id="IPR003661">
    <property type="entry name" value="HisK_dim/P_dom"/>
</dbReference>
<dbReference type="EMBL" id="MUAJ01000024">
    <property type="protein sequence ID" value="OOR10610.1"/>
    <property type="molecule type" value="Genomic_DNA"/>
</dbReference>
<proteinExistence type="predicted"/>
<keyword evidence="8" id="KW-0547">Nucleotide-binding</keyword>
<dbReference type="RefSeq" id="WP_078205169.1">
    <property type="nucleotide sequence ID" value="NZ_MUAJ01000024.1"/>
</dbReference>
<organism evidence="17 18">
    <name type="scientific">Bacillus cereus</name>
    <dbReference type="NCBI Taxonomy" id="1396"/>
    <lineage>
        <taxon>Bacteria</taxon>
        <taxon>Bacillati</taxon>
        <taxon>Bacillota</taxon>
        <taxon>Bacilli</taxon>
        <taxon>Bacillales</taxon>
        <taxon>Bacillaceae</taxon>
        <taxon>Bacillus</taxon>
        <taxon>Bacillus cereus group</taxon>
    </lineage>
</organism>
<evidence type="ECO:0000256" key="6">
    <source>
        <dbReference type="ARBA" id="ARBA00022679"/>
    </source>
</evidence>
<dbReference type="GO" id="GO:0005886">
    <property type="term" value="C:plasma membrane"/>
    <property type="evidence" value="ECO:0007669"/>
    <property type="project" value="UniProtKB-SubCell"/>
</dbReference>
<evidence type="ECO:0000256" key="12">
    <source>
        <dbReference type="ARBA" id="ARBA00023012"/>
    </source>
</evidence>
<reference evidence="17 18" key="1">
    <citation type="submission" date="2017-01" db="EMBL/GenBank/DDBJ databases">
        <title>Bacillus cereus isolates.</title>
        <authorList>
            <person name="Beno S.M."/>
        </authorList>
    </citation>
    <scope>NUCLEOTIDE SEQUENCE [LARGE SCALE GENOMIC DNA]</scope>
    <source>
        <strain evidence="17 18">FSL H8-0485</strain>
    </source>
</reference>
<evidence type="ECO:0000256" key="11">
    <source>
        <dbReference type="ARBA" id="ARBA00022989"/>
    </source>
</evidence>
<comment type="catalytic activity">
    <reaction evidence="1">
        <text>ATP + protein L-histidine = ADP + protein N-phospho-L-histidine.</text>
        <dbReference type="EC" id="2.7.13.3"/>
    </reaction>
</comment>
<dbReference type="SUPFAM" id="SSF55874">
    <property type="entry name" value="ATPase domain of HSP90 chaperone/DNA topoisomerase II/histidine kinase"/>
    <property type="match status" value="1"/>
</dbReference>
<dbReference type="FunFam" id="1.10.287.130:FF:000001">
    <property type="entry name" value="Two-component sensor histidine kinase"/>
    <property type="match status" value="1"/>
</dbReference>
<dbReference type="GO" id="GO:0000155">
    <property type="term" value="F:phosphorelay sensor kinase activity"/>
    <property type="evidence" value="ECO:0007669"/>
    <property type="project" value="InterPro"/>
</dbReference>
<dbReference type="SMART" id="SM00387">
    <property type="entry name" value="HATPase_c"/>
    <property type="match status" value="1"/>
</dbReference>
<dbReference type="SUPFAM" id="SSF158472">
    <property type="entry name" value="HAMP domain-like"/>
    <property type="match status" value="1"/>
</dbReference>
<gene>
    <name evidence="17" type="ORF">BW897_21555</name>
</gene>
<dbReference type="InterPro" id="IPR004358">
    <property type="entry name" value="Sig_transdc_His_kin-like_C"/>
</dbReference>
<feature type="transmembrane region" description="Helical" evidence="14">
    <location>
        <begin position="195"/>
        <end position="216"/>
    </location>
</feature>
<dbReference type="AlphaFoldDB" id="A0A1S9TL61"/>
<keyword evidence="9 17" id="KW-0418">Kinase</keyword>
<keyword evidence="13 14" id="KW-0472">Membrane</keyword>
<keyword evidence="4" id="KW-1003">Cell membrane</keyword>
<evidence type="ECO:0000256" key="5">
    <source>
        <dbReference type="ARBA" id="ARBA00022553"/>
    </source>
</evidence>
<dbReference type="PROSITE" id="PS50109">
    <property type="entry name" value="HIS_KIN"/>
    <property type="match status" value="1"/>
</dbReference>
<feature type="domain" description="Histidine kinase" evidence="15">
    <location>
        <begin position="286"/>
        <end position="501"/>
    </location>
</feature>
<dbReference type="SUPFAM" id="SSF47384">
    <property type="entry name" value="Homodimeric domain of signal transducing histidine kinase"/>
    <property type="match status" value="1"/>
</dbReference>
<keyword evidence="7 14" id="KW-0812">Transmembrane</keyword>
<dbReference type="GO" id="GO:0005524">
    <property type="term" value="F:ATP binding"/>
    <property type="evidence" value="ECO:0007669"/>
    <property type="project" value="UniProtKB-KW"/>
</dbReference>
<dbReference type="InterPro" id="IPR005467">
    <property type="entry name" value="His_kinase_dom"/>
</dbReference>